<evidence type="ECO:0000259" key="10">
    <source>
        <dbReference type="SMART" id="SM00916"/>
    </source>
</evidence>
<keyword evidence="8" id="KW-0496">Mitochondrion</keyword>
<dbReference type="SUPFAM" id="SSF52833">
    <property type="entry name" value="Thioredoxin-like"/>
    <property type="match status" value="1"/>
</dbReference>
<evidence type="ECO:0000256" key="9">
    <source>
        <dbReference type="ARBA" id="ARBA00023136"/>
    </source>
</evidence>
<organism evidence="11 12">
    <name type="scientific">Musa troglodytarum</name>
    <name type="common">fe'i banana</name>
    <dbReference type="NCBI Taxonomy" id="320322"/>
    <lineage>
        <taxon>Eukaryota</taxon>
        <taxon>Viridiplantae</taxon>
        <taxon>Streptophyta</taxon>
        <taxon>Embryophyta</taxon>
        <taxon>Tracheophyta</taxon>
        <taxon>Spermatophyta</taxon>
        <taxon>Magnoliopsida</taxon>
        <taxon>Liliopsida</taxon>
        <taxon>Zingiberales</taxon>
        <taxon>Musaceae</taxon>
        <taxon>Musa</taxon>
    </lineage>
</organism>
<keyword evidence="5" id="KW-0679">Respiratory chain</keyword>
<proteinExistence type="inferred from homology"/>
<reference evidence="11" key="1">
    <citation type="submission" date="2022-05" db="EMBL/GenBank/DDBJ databases">
        <title>The Musa troglodytarum L. genome provides insights into the mechanism of non-climacteric behaviour and enrichment of carotenoids.</title>
        <authorList>
            <person name="Wang J."/>
        </authorList>
    </citation>
    <scope>NUCLEOTIDE SEQUENCE</scope>
    <source>
        <tissue evidence="11">Leaf</tissue>
    </source>
</reference>
<dbReference type="AlphaFoldDB" id="A0A9E7HP51"/>
<dbReference type="EMBL" id="CP097510">
    <property type="protein sequence ID" value="URE33462.1"/>
    <property type="molecule type" value="Genomic_DNA"/>
</dbReference>
<sequence length="144" mass="16612">MAWRELLSRNIKELRFLLCQTSPASAHTREFVYKNYKDLKTLNPKLPILIRECRGVEPQLWARYGEHALYSYPLVALGIDTLSMKTVDLEVYLAAFLFRPRGISDYYSEFDMGVERCIRLDGLTEADINKKLEELAKAAGALKH</sequence>
<evidence type="ECO:0000313" key="12">
    <source>
        <dbReference type="Proteomes" id="UP001055439"/>
    </source>
</evidence>
<comment type="function">
    <text evidence="1">Accessory subunit of the mitochondrial membrane respiratory chain NADH dehydrogenase (Complex I), that is believed not to be involved in catalysis. Complex I functions in the transfer of electrons from NADH to the respiratory chain. The immediate electron acceptor for the enzyme is believed to be ubiquinone.</text>
</comment>
<dbReference type="PANTHER" id="PTHR12878:SF0">
    <property type="entry name" value="NADH DEHYDROGENASE [UBIQUINONE] 1 ALPHA SUBCOMPLEX SUBUNIT 2"/>
    <property type="match status" value="1"/>
</dbReference>
<keyword evidence="9" id="KW-0472">Membrane</keyword>
<dbReference type="InterPro" id="IPR036249">
    <property type="entry name" value="Thioredoxin-like_sf"/>
</dbReference>
<comment type="similarity">
    <text evidence="3">Belongs to the complex I NDUFA2 subunit family.</text>
</comment>
<evidence type="ECO:0000313" key="11">
    <source>
        <dbReference type="EMBL" id="URE33462.1"/>
    </source>
</evidence>
<keyword evidence="4" id="KW-0813">Transport</keyword>
<gene>
    <name evidence="11" type="ORF">MUK42_15665</name>
</gene>
<keyword evidence="6" id="KW-0999">Mitochondrion inner membrane</keyword>
<comment type="subcellular location">
    <subcellularLocation>
        <location evidence="2">Mitochondrion inner membrane</location>
        <topology evidence="2">Peripheral membrane protein</topology>
        <orientation evidence="2">Matrix side</orientation>
    </subcellularLocation>
</comment>
<dbReference type="OrthoDB" id="10250268at2759"/>
<keyword evidence="12" id="KW-1185">Reference proteome</keyword>
<dbReference type="InterPro" id="IPR007741">
    <property type="entry name" value="Ribosomal_mL43/mS25/NADH_DH"/>
</dbReference>
<dbReference type="Pfam" id="PF05047">
    <property type="entry name" value="L51_S25_CI-B8"/>
    <property type="match status" value="1"/>
</dbReference>
<evidence type="ECO:0000256" key="7">
    <source>
        <dbReference type="ARBA" id="ARBA00022982"/>
    </source>
</evidence>
<evidence type="ECO:0000256" key="1">
    <source>
        <dbReference type="ARBA" id="ARBA00003195"/>
    </source>
</evidence>
<dbReference type="Proteomes" id="UP001055439">
    <property type="component" value="Chromosome 8"/>
</dbReference>
<evidence type="ECO:0000256" key="8">
    <source>
        <dbReference type="ARBA" id="ARBA00023128"/>
    </source>
</evidence>
<dbReference type="GO" id="GO:0005743">
    <property type="term" value="C:mitochondrial inner membrane"/>
    <property type="evidence" value="ECO:0007669"/>
    <property type="project" value="UniProtKB-SubCell"/>
</dbReference>
<evidence type="ECO:0000256" key="5">
    <source>
        <dbReference type="ARBA" id="ARBA00022660"/>
    </source>
</evidence>
<dbReference type="PANTHER" id="PTHR12878">
    <property type="entry name" value="NADH-UBIQUINONE OXIDOREDUCTASE B8 SUBUNIT"/>
    <property type="match status" value="1"/>
</dbReference>
<evidence type="ECO:0000256" key="4">
    <source>
        <dbReference type="ARBA" id="ARBA00022448"/>
    </source>
</evidence>
<keyword evidence="7" id="KW-0249">Electron transport</keyword>
<evidence type="ECO:0000256" key="2">
    <source>
        <dbReference type="ARBA" id="ARBA00004443"/>
    </source>
</evidence>
<dbReference type="InterPro" id="IPR016464">
    <property type="entry name" value="NADH_Ub_cplx-1_asu_su-2"/>
</dbReference>
<dbReference type="SMART" id="SM00916">
    <property type="entry name" value="L51_S25_CI-B8"/>
    <property type="match status" value="1"/>
</dbReference>
<evidence type="ECO:0000256" key="6">
    <source>
        <dbReference type="ARBA" id="ARBA00022792"/>
    </source>
</evidence>
<evidence type="ECO:0000256" key="3">
    <source>
        <dbReference type="ARBA" id="ARBA00008939"/>
    </source>
</evidence>
<dbReference type="Gene3D" id="3.40.30.10">
    <property type="entry name" value="Glutaredoxin"/>
    <property type="match status" value="1"/>
</dbReference>
<accession>A0A9E7HP51</accession>
<protein>
    <submittedName>
        <fullName evidence="11">NADH dehydrogenase (Ubiquinone) 1 alpha subcomplex</fullName>
    </submittedName>
</protein>
<name>A0A9E7HP51_9LILI</name>
<feature type="domain" description="Ribosomal protein/NADH dehydrogenase" evidence="10">
    <location>
        <begin position="20"/>
        <end position="139"/>
    </location>
</feature>